<dbReference type="InterPro" id="IPR036565">
    <property type="entry name" value="Mur-like_cat_sf"/>
</dbReference>
<dbReference type="RefSeq" id="WP_311370025.1">
    <property type="nucleotide sequence ID" value="NZ_JAVRHX010000007.1"/>
</dbReference>
<proteinExistence type="predicted"/>
<accession>A0ABU2ZV37</accession>
<feature type="domain" description="Mur ligase central" evidence="2">
    <location>
        <begin position="179"/>
        <end position="388"/>
    </location>
</feature>
<dbReference type="PANTHER" id="PTHR23135:SF18">
    <property type="entry name" value="CYANOPHYCIN SYNTHETASE"/>
    <property type="match status" value="1"/>
</dbReference>
<dbReference type="Pfam" id="PF02875">
    <property type="entry name" value="Mur_ligase_C"/>
    <property type="match status" value="1"/>
</dbReference>
<keyword evidence="3" id="KW-0436">Ligase</keyword>
<dbReference type="Gene3D" id="3.40.1190.10">
    <property type="entry name" value="Mur-like, catalytic domain"/>
    <property type="match status" value="1"/>
</dbReference>
<evidence type="ECO:0000259" key="2">
    <source>
        <dbReference type="Pfam" id="PF08245"/>
    </source>
</evidence>
<comment type="caution">
    <text evidence="3">The sequence shown here is derived from an EMBL/GenBank/DDBJ whole genome shotgun (WGS) entry which is preliminary data.</text>
</comment>
<dbReference type="Pfam" id="PF08245">
    <property type="entry name" value="Mur_ligase_M"/>
    <property type="match status" value="1"/>
</dbReference>
<keyword evidence="4" id="KW-1185">Reference proteome</keyword>
<dbReference type="Proteomes" id="UP001253545">
    <property type="component" value="Unassembled WGS sequence"/>
</dbReference>
<reference evidence="3 4" key="1">
    <citation type="submission" date="2023-09" db="EMBL/GenBank/DDBJ databases">
        <authorList>
            <person name="Rey-Velasco X."/>
        </authorList>
    </citation>
    <scope>NUCLEOTIDE SEQUENCE [LARGE SCALE GENOMIC DNA]</scope>
    <source>
        <strain evidence="3 4">P117</strain>
    </source>
</reference>
<dbReference type="GO" id="GO:0016874">
    <property type="term" value="F:ligase activity"/>
    <property type="evidence" value="ECO:0007669"/>
    <property type="project" value="UniProtKB-KW"/>
</dbReference>
<dbReference type="PANTHER" id="PTHR23135">
    <property type="entry name" value="MUR LIGASE FAMILY MEMBER"/>
    <property type="match status" value="1"/>
</dbReference>
<dbReference type="SUPFAM" id="SSF53623">
    <property type="entry name" value="MurD-like peptide ligases, catalytic domain"/>
    <property type="match status" value="1"/>
</dbReference>
<dbReference type="InterPro" id="IPR004101">
    <property type="entry name" value="Mur_ligase_C"/>
</dbReference>
<organism evidence="3 4">
    <name type="scientific">Glaciecola petra</name>
    <dbReference type="NCBI Taxonomy" id="3075602"/>
    <lineage>
        <taxon>Bacteria</taxon>
        <taxon>Pseudomonadati</taxon>
        <taxon>Pseudomonadota</taxon>
        <taxon>Gammaproteobacteria</taxon>
        <taxon>Alteromonadales</taxon>
        <taxon>Alteromonadaceae</taxon>
        <taxon>Glaciecola</taxon>
    </lineage>
</organism>
<sequence length="561" mass="61512">MELVLDEVRRLTGPNLLSDYPGAIIDVEFSGVDHNTVLACFSEQLEHCLDSVNWESRYYHRFYENGLSISISANMDVLYSACDLLELAWDCCKEALVPSNTLNFDERLDALKRSIAEEQNEKLLEFIAAAKTENIVCLSDDDEVSLGTGPKSHTWAIDSFPYAKDINWQDYANIPIALITGTNGKSTSVRLAAEIAKSAGYQAGVTSTDFIKVGDSIIDEGDYSGPGGARMLLRDKRTEIAFLEVARGGLLRRGIPVNKANAALVTNAAADHLGQYGINTVDDIAQVKLMLGKAISDDCLLVLNADDERLAAYSSVYRVPICWFSTNPNHPLIKNNRELALPCVYIENSELIYSEHSQHSMGNIKDFPMTVNGTAMHNAQNALGVVGLCKALNIDNHAIIDGLTRFGSRPQDNPGRGNIYNINGVTVIVDFAHNAHSMQAIMDMAKNMSAGAVHVMFSHGGDRSDTEILDVADTVLALQPATYILAEIEIYLRGREMHEISQLVKTHLIEKGQNSNNIECVDDPLAGTKYALQNAQKGDLVLLFVLSDRTKVEAYLHSLSA</sequence>
<protein>
    <submittedName>
        <fullName evidence="3">Mur ligase family protein</fullName>
    </submittedName>
</protein>
<evidence type="ECO:0000313" key="4">
    <source>
        <dbReference type="Proteomes" id="UP001253545"/>
    </source>
</evidence>
<feature type="domain" description="Mur ligase C-terminal" evidence="1">
    <location>
        <begin position="416"/>
        <end position="543"/>
    </location>
</feature>
<dbReference type="SUPFAM" id="SSF53244">
    <property type="entry name" value="MurD-like peptide ligases, peptide-binding domain"/>
    <property type="match status" value="1"/>
</dbReference>
<gene>
    <name evidence="3" type="ORF">RM552_16725</name>
</gene>
<dbReference type="InterPro" id="IPR013221">
    <property type="entry name" value="Mur_ligase_cen"/>
</dbReference>
<dbReference type="Gene3D" id="3.90.190.20">
    <property type="entry name" value="Mur ligase, C-terminal domain"/>
    <property type="match status" value="1"/>
</dbReference>
<dbReference type="InterPro" id="IPR036615">
    <property type="entry name" value="Mur_ligase_C_dom_sf"/>
</dbReference>
<evidence type="ECO:0000313" key="3">
    <source>
        <dbReference type="EMBL" id="MDT0596502.1"/>
    </source>
</evidence>
<dbReference type="EMBL" id="JAVRHX010000007">
    <property type="protein sequence ID" value="MDT0596502.1"/>
    <property type="molecule type" value="Genomic_DNA"/>
</dbReference>
<name>A0ABU2ZV37_9ALTE</name>
<evidence type="ECO:0000259" key="1">
    <source>
        <dbReference type="Pfam" id="PF02875"/>
    </source>
</evidence>